<dbReference type="InterPro" id="IPR010730">
    <property type="entry name" value="HET"/>
</dbReference>
<dbReference type="AlphaFoldDB" id="A0A0B7KLM6"/>
<dbReference type="Pfam" id="PF26639">
    <property type="entry name" value="Het-6_barrel"/>
    <property type="match status" value="1"/>
</dbReference>
<name>A0A0B7KLM6_BIOOC</name>
<evidence type="ECO:0000256" key="1">
    <source>
        <dbReference type="SAM" id="MobiDB-lite"/>
    </source>
</evidence>
<organism evidence="3">
    <name type="scientific">Bionectria ochroleuca</name>
    <name type="common">Gliocladium roseum</name>
    <dbReference type="NCBI Taxonomy" id="29856"/>
    <lineage>
        <taxon>Eukaryota</taxon>
        <taxon>Fungi</taxon>
        <taxon>Dikarya</taxon>
        <taxon>Ascomycota</taxon>
        <taxon>Pezizomycotina</taxon>
        <taxon>Sordariomycetes</taxon>
        <taxon>Hypocreomycetidae</taxon>
        <taxon>Hypocreales</taxon>
        <taxon>Bionectriaceae</taxon>
        <taxon>Clonostachys</taxon>
    </lineage>
</organism>
<proteinExistence type="predicted"/>
<reference evidence="3" key="1">
    <citation type="submission" date="2015-01" db="EMBL/GenBank/DDBJ databases">
        <authorList>
            <person name="Durling Mikael"/>
        </authorList>
    </citation>
    <scope>NUCLEOTIDE SEQUENCE</scope>
</reference>
<feature type="region of interest" description="Disordered" evidence="1">
    <location>
        <begin position="496"/>
        <end position="516"/>
    </location>
</feature>
<evidence type="ECO:0000259" key="2">
    <source>
        <dbReference type="Pfam" id="PF06985"/>
    </source>
</evidence>
<sequence length="620" mass="69336">MNISAEPRRRYQALPDGYIRLLSIEPSVDRDTRVECHLSPAKIGDRPYEALSYVWGQEDATLGILVDNEEMLVRPNLHGALKELRLTHEPRTLWVDSICIDQSNIADKTQQIKQMATIYSSATQVVVWLGEQDDDTDAALDFIQGLSNLDAATAQVIVDNEDMPWELRKRVFNALGMKHGIDNYDEVVGGLVRLMENTWWTRIWTVQEIVLAESATLRCGAKSASWGNLSKLAAFALEVAHHNTLDLGRPMDEAIFDEVTARVSTLYITVGSLNSLSYRIAQSLDIPLEQMIWPQLLTRRATNPLDVIYALLGMVTEKSVIEIDYGMSKKQVYTSTMKAMLERGHRLLPLNLLQDCYMKRDDSLPSWVPDFEILHSYATINLATSGVGTTLAMASLYNASLGDATDQYVPQFLGDDNDVLQVEGVSVDQVARVGNVCPRFPDGWEKRSLQLQTVIKQWRELVPETTDAYIGGGSVIEAFWRTVTFDLELTDRDYLAGNPDRRDKRLPRGAPGMPPTTAAEEAEILEGIVDAPPPKTVLEKLGERRLFTTKSGYFGLGPASTQPGDNVCILRNALFPIVVRPTTNDRYIIVGHGFVHGIMYGEIINSLKEGRSSRQVFEFV</sequence>
<evidence type="ECO:0000313" key="3">
    <source>
        <dbReference type="EMBL" id="CEO56287.1"/>
    </source>
</evidence>
<feature type="domain" description="Heterokaryon incompatibility" evidence="2">
    <location>
        <begin position="48"/>
        <end position="208"/>
    </location>
</feature>
<dbReference type="InterPro" id="IPR052895">
    <property type="entry name" value="HetReg/Transcr_Mod"/>
</dbReference>
<dbReference type="PANTHER" id="PTHR24148">
    <property type="entry name" value="ANKYRIN REPEAT DOMAIN-CONTAINING PROTEIN 39 HOMOLOG-RELATED"/>
    <property type="match status" value="1"/>
</dbReference>
<dbReference type="Pfam" id="PF06985">
    <property type="entry name" value="HET"/>
    <property type="match status" value="1"/>
</dbReference>
<protein>
    <recommendedName>
        <fullName evidence="2">Heterokaryon incompatibility domain-containing protein</fullName>
    </recommendedName>
</protein>
<gene>
    <name evidence="3" type="ORF">BN869_000012345_1</name>
</gene>
<dbReference type="EMBL" id="CDPU01000064">
    <property type="protein sequence ID" value="CEO56287.1"/>
    <property type="molecule type" value="Genomic_DNA"/>
</dbReference>
<accession>A0A0B7KLM6</accession>
<dbReference type="PANTHER" id="PTHR24148:SF64">
    <property type="entry name" value="HETEROKARYON INCOMPATIBILITY DOMAIN-CONTAINING PROTEIN"/>
    <property type="match status" value="1"/>
</dbReference>